<dbReference type="SMART" id="SM00146">
    <property type="entry name" value="PI3Kc"/>
    <property type="match status" value="1"/>
</dbReference>
<dbReference type="Proteomes" id="UP001195769">
    <property type="component" value="Unassembled WGS sequence"/>
</dbReference>
<dbReference type="InterPro" id="IPR000403">
    <property type="entry name" value="PI3/4_kinase_cat_dom"/>
</dbReference>
<dbReference type="FunFam" id="1.10.1070.11:FF:000016">
    <property type="entry name" value="PIK1p Phosphatidylinositol 4-kinase"/>
    <property type="match status" value="1"/>
</dbReference>
<dbReference type="GO" id="GO:0046854">
    <property type="term" value="P:phosphatidylinositol phosphate biosynthetic process"/>
    <property type="evidence" value="ECO:0007669"/>
    <property type="project" value="InterPro"/>
</dbReference>
<feature type="region of interest" description="Disordered" evidence="5">
    <location>
        <begin position="501"/>
        <end position="530"/>
    </location>
</feature>
<dbReference type="GeneID" id="64668752"/>
<evidence type="ECO:0000313" key="8">
    <source>
        <dbReference type="Proteomes" id="UP001195769"/>
    </source>
</evidence>
<feature type="compositionally biased region" description="Low complexity" evidence="5">
    <location>
        <begin position="511"/>
        <end position="525"/>
    </location>
</feature>
<evidence type="ECO:0000256" key="3">
    <source>
        <dbReference type="ARBA" id="ARBA00022679"/>
    </source>
</evidence>
<dbReference type="PROSITE" id="PS50290">
    <property type="entry name" value="PI3_4_KINASE_3"/>
    <property type="match status" value="1"/>
</dbReference>
<dbReference type="AlphaFoldDB" id="A0AAD4EG45"/>
<feature type="domain" description="PI3K/PI4K catalytic" evidence="6">
    <location>
        <begin position="778"/>
        <end position="1066"/>
    </location>
</feature>
<dbReference type="GO" id="GO:0016020">
    <property type="term" value="C:membrane"/>
    <property type="evidence" value="ECO:0007669"/>
    <property type="project" value="TreeGrafter"/>
</dbReference>
<comment type="caution">
    <text evidence="7">The sequence shown here is derived from an EMBL/GenBank/DDBJ whole genome shotgun (WGS) entry which is preliminary data.</text>
</comment>
<sequence length="1081" mass="120210">MSHALLLRLFLSPSFFSVHVALQYLMLYADNIGITYYLTRRLKELDTQELREVWGFICHLLVTRPSKSRALECFVVDISQRSTHIAMITLWLMQASLQDLSSSRSSPSFQVCQRTLQRCHDIIFGDLPTPVSGPYSGLDMPFQTRFSRRKVKTHVEPVFIGLGLMLAGTPAVPELTEVMGEVALQQGRADEDGSDLKSVQTDNNDVTSGSGKTTRDDSGDDDDGGSDGKNEDGRTASSHEHSSNDSCALHDPAVSKKILKRRRTVVAAQTSPALVHLQNMHRSTLSEDPLDQLDPSQPSRIASPYQSSPSIPTTQHPFRQNTLNFGDSLLQRYDLDSQAHLLKSHYYRSEIQFLITLEHISNRLLVVPKPARVSALRAELTALNHKLPAEVCMPMWCSSSDKSAYRNASQPHHKIVRIPPGESVVLNSAERAPYLLIIEILHDDLDFDPTKRSNKETLKRIVTKENERKGASRELIAFTRSPLPSKHKPLGDLVVGSENALGKESAEEAEAPLVPVASATSSTSSLIGDDEEMDLVEQLYGAGESLRRPIDLTESIVLPPVLKNKELDMVAWSRTSSLSSSPNPEGILSLSSSPAFPPTGDRSLTLPSTAQLPDPPPNSNSNSRILSLDDYSERMRTAAVMLSQLNANLIREAVTTLPSSDSTAALVSLSSPSGPLSWLPGSGWLISPHHQANSGPLHPSLAGRVGDSPATTRMRVQHAEAAAIRDRIMKEMIALEEERMERMREHREGERIMRIGDVGDNLKTAEDETIIKRELNKVDPSALIFSESWATKKSRIQHGSPYGHLANWDCVSVIVKTGGDLRQEQVAVQLIQQFEQIWQEEDCQCWVRYFQILITGASSGLVETITDAVSIHSIKKSEYARRLAEGRFGYVTLLDHFKSTYGDPSTAKFVRAQRNFAKSLAGYSIVTYLLQIKDRHNGNILLDREGHLIHIDFGFMLSNSPGNIGFEAAPFKLPPEYVEVLGGVDGESFLEFKRLFREGFEAARKHCDRIIILVELMQKDSKLPCFAAFGEQTAAQLRDRFQPALTHSLVGEYIDRLIDTSLGSNWTRLYDSYQYYSQSIL</sequence>
<evidence type="ECO:0000256" key="2">
    <source>
        <dbReference type="ARBA" id="ARBA00012169"/>
    </source>
</evidence>
<dbReference type="GO" id="GO:0004430">
    <property type="term" value="F:1-phosphatidylinositol 4-kinase activity"/>
    <property type="evidence" value="ECO:0007669"/>
    <property type="project" value="UniProtKB-EC"/>
</dbReference>
<feature type="region of interest" description="Disordered" evidence="5">
    <location>
        <begin position="187"/>
        <end position="251"/>
    </location>
</feature>
<evidence type="ECO:0000313" key="7">
    <source>
        <dbReference type="EMBL" id="KAG1905619.1"/>
    </source>
</evidence>
<dbReference type="SUPFAM" id="SSF56112">
    <property type="entry name" value="Protein kinase-like (PK-like)"/>
    <property type="match status" value="1"/>
</dbReference>
<evidence type="ECO:0000259" key="6">
    <source>
        <dbReference type="PROSITE" id="PS50290"/>
    </source>
</evidence>
<feature type="region of interest" description="Disordered" evidence="5">
    <location>
        <begin position="575"/>
        <end position="625"/>
    </location>
</feature>
<name>A0AAD4EG45_9AGAM</name>
<proteinExistence type="predicted"/>
<comment type="catalytic activity">
    <reaction evidence="1">
        <text>a 1,2-diacyl-sn-glycero-3-phospho-(1D-myo-inositol) + ATP = a 1,2-diacyl-sn-glycero-3-phospho-(1D-myo-inositol 4-phosphate) + ADP + H(+)</text>
        <dbReference type="Rhea" id="RHEA:19877"/>
        <dbReference type="ChEBI" id="CHEBI:15378"/>
        <dbReference type="ChEBI" id="CHEBI:30616"/>
        <dbReference type="ChEBI" id="CHEBI:57880"/>
        <dbReference type="ChEBI" id="CHEBI:58178"/>
        <dbReference type="ChEBI" id="CHEBI:456216"/>
        <dbReference type="EC" id="2.7.1.67"/>
    </reaction>
</comment>
<keyword evidence="4 7" id="KW-0418">Kinase</keyword>
<dbReference type="Gene3D" id="3.30.1010.10">
    <property type="entry name" value="Phosphatidylinositol 3-kinase Catalytic Subunit, Chain A, domain 4"/>
    <property type="match status" value="1"/>
</dbReference>
<keyword evidence="8" id="KW-1185">Reference proteome</keyword>
<dbReference type="Pfam" id="PF00454">
    <property type="entry name" value="PI3_PI4_kinase"/>
    <property type="match status" value="1"/>
</dbReference>
<dbReference type="InterPro" id="IPR015433">
    <property type="entry name" value="PI3/4_kinase"/>
</dbReference>
<dbReference type="PROSITE" id="PS00916">
    <property type="entry name" value="PI3_4_KINASE_2"/>
    <property type="match status" value="1"/>
</dbReference>
<evidence type="ECO:0000256" key="5">
    <source>
        <dbReference type="SAM" id="MobiDB-lite"/>
    </source>
</evidence>
<protein>
    <recommendedName>
        <fullName evidence="2">1-phosphatidylinositol 4-kinase</fullName>
        <ecNumber evidence="2">2.7.1.67</ecNumber>
    </recommendedName>
</protein>
<dbReference type="EMBL" id="JABBWK010000006">
    <property type="protein sequence ID" value="KAG1905619.1"/>
    <property type="molecule type" value="Genomic_DNA"/>
</dbReference>
<dbReference type="InterPro" id="IPR011009">
    <property type="entry name" value="Kinase-like_dom_sf"/>
</dbReference>
<reference evidence="7" key="1">
    <citation type="journal article" date="2020" name="New Phytol.">
        <title>Comparative genomics reveals dynamic genome evolution in host specialist ectomycorrhizal fungi.</title>
        <authorList>
            <person name="Lofgren L.A."/>
            <person name="Nguyen N.H."/>
            <person name="Vilgalys R."/>
            <person name="Ruytinx J."/>
            <person name="Liao H.L."/>
            <person name="Branco S."/>
            <person name="Kuo A."/>
            <person name="LaButti K."/>
            <person name="Lipzen A."/>
            <person name="Andreopoulos W."/>
            <person name="Pangilinan J."/>
            <person name="Riley R."/>
            <person name="Hundley H."/>
            <person name="Na H."/>
            <person name="Barry K."/>
            <person name="Grigoriev I.V."/>
            <person name="Stajich J.E."/>
            <person name="Kennedy P.G."/>
        </authorList>
    </citation>
    <scope>NUCLEOTIDE SEQUENCE</scope>
    <source>
        <strain evidence="7">FC203</strain>
    </source>
</reference>
<evidence type="ECO:0000256" key="4">
    <source>
        <dbReference type="ARBA" id="ARBA00022777"/>
    </source>
</evidence>
<dbReference type="InterPro" id="IPR018936">
    <property type="entry name" value="PI3/4_kinase_CS"/>
</dbReference>
<dbReference type="Gene3D" id="1.10.1070.11">
    <property type="entry name" value="Phosphatidylinositol 3-/4-kinase, catalytic domain"/>
    <property type="match status" value="1"/>
</dbReference>
<dbReference type="InterPro" id="IPR036940">
    <property type="entry name" value="PI3/4_kinase_cat_sf"/>
</dbReference>
<gene>
    <name evidence="7" type="ORF">F5891DRAFT_943020</name>
</gene>
<feature type="region of interest" description="Disordered" evidence="5">
    <location>
        <begin position="286"/>
        <end position="319"/>
    </location>
</feature>
<dbReference type="GO" id="GO:0005737">
    <property type="term" value="C:cytoplasm"/>
    <property type="evidence" value="ECO:0007669"/>
    <property type="project" value="TreeGrafter"/>
</dbReference>
<dbReference type="GO" id="GO:0048015">
    <property type="term" value="P:phosphatidylinositol-mediated signaling"/>
    <property type="evidence" value="ECO:0007669"/>
    <property type="project" value="TreeGrafter"/>
</dbReference>
<evidence type="ECO:0000256" key="1">
    <source>
        <dbReference type="ARBA" id="ARBA00001686"/>
    </source>
</evidence>
<feature type="compositionally biased region" description="Polar residues" evidence="5">
    <location>
        <begin position="197"/>
        <end position="206"/>
    </location>
</feature>
<dbReference type="PANTHER" id="PTHR10048:SF22">
    <property type="entry name" value="PHOSPHATIDYLINOSITOL 4-KINASE BETA"/>
    <property type="match status" value="1"/>
</dbReference>
<organism evidence="7 8">
    <name type="scientific">Suillus fuscotomentosus</name>
    <dbReference type="NCBI Taxonomy" id="1912939"/>
    <lineage>
        <taxon>Eukaryota</taxon>
        <taxon>Fungi</taxon>
        <taxon>Dikarya</taxon>
        <taxon>Basidiomycota</taxon>
        <taxon>Agaricomycotina</taxon>
        <taxon>Agaricomycetes</taxon>
        <taxon>Agaricomycetidae</taxon>
        <taxon>Boletales</taxon>
        <taxon>Suillineae</taxon>
        <taxon>Suillaceae</taxon>
        <taxon>Suillus</taxon>
    </lineage>
</organism>
<dbReference type="CDD" id="cd05168">
    <property type="entry name" value="PI4Kc_III_beta"/>
    <property type="match status" value="1"/>
</dbReference>
<dbReference type="RefSeq" id="XP_041231194.1">
    <property type="nucleotide sequence ID" value="XM_041374454.1"/>
</dbReference>
<dbReference type="EC" id="2.7.1.67" evidence="2"/>
<accession>A0AAD4EG45</accession>
<dbReference type="PANTHER" id="PTHR10048">
    <property type="entry name" value="PHOSPHATIDYLINOSITOL KINASE"/>
    <property type="match status" value="1"/>
</dbReference>
<feature type="compositionally biased region" description="Polar residues" evidence="5">
    <location>
        <begin position="294"/>
        <end position="319"/>
    </location>
</feature>
<keyword evidence="3" id="KW-0808">Transferase</keyword>
<feature type="compositionally biased region" description="Basic and acidic residues" evidence="5">
    <location>
        <begin position="226"/>
        <end position="243"/>
    </location>
</feature>
<dbReference type="InterPro" id="IPR057754">
    <property type="entry name" value="PI4-kinase_beta/PIK1_cat"/>
</dbReference>